<evidence type="ECO:0000256" key="1">
    <source>
        <dbReference type="ARBA" id="ARBA00004651"/>
    </source>
</evidence>
<keyword evidence="5 6" id="KW-0472">Membrane</keyword>
<dbReference type="Proteomes" id="UP000280346">
    <property type="component" value="Unassembled WGS sequence"/>
</dbReference>
<dbReference type="PANTHER" id="PTHR30086">
    <property type="entry name" value="ARGININE EXPORTER PROTEIN ARGO"/>
    <property type="match status" value="1"/>
</dbReference>
<feature type="transmembrane region" description="Helical" evidence="6">
    <location>
        <begin position="70"/>
        <end position="88"/>
    </location>
</feature>
<dbReference type="InterPro" id="IPR001123">
    <property type="entry name" value="LeuE-type"/>
</dbReference>
<dbReference type="EMBL" id="RZIJ01000012">
    <property type="protein sequence ID" value="RUQ69288.1"/>
    <property type="molecule type" value="Genomic_DNA"/>
</dbReference>
<feature type="transmembrane region" description="Helical" evidence="6">
    <location>
        <begin position="6"/>
        <end position="30"/>
    </location>
</feature>
<evidence type="ECO:0000256" key="6">
    <source>
        <dbReference type="SAM" id="Phobius"/>
    </source>
</evidence>
<keyword evidence="8" id="KW-1185">Reference proteome</keyword>
<keyword evidence="4 6" id="KW-1133">Transmembrane helix</keyword>
<evidence type="ECO:0000313" key="8">
    <source>
        <dbReference type="Proteomes" id="UP000280346"/>
    </source>
</evidence>
<keyword evidence="2" id="KW-1003">Cell membrane</keyword>
<feature type="transmembrane region" description="Helical" evidence="6">
    <location>
        <begin position="42"/>
        <end position="64"/>
    </location>
</feature>
<evidence type="ECO:0000313" key="7">
    <source>
        <dbReference type="EMBL" id="RUQ69288.1"/>
    </source>
</evidence>
<feature type="transmembrane region" description="Helical" evidence="6">
    <location>
        <begin position="180"/>
        <end position="202"/>
    </location>
</feature>
<evidence type="ECO:0000256" key="3">
    <source>
        <dbReference type="ARBA" id="ARBA00022692"/>
    </source>
</evidence>
<gene>
    <name evidence="7" type="ORF">EJ913_16080</name>
</gene>
<keyword evidence="3 6" id="KW-0812">Transmembrane</keyword>
<evidence type="ECO:0000256" key="2">
    <source>
        <dbReference type="ARBA" id="ARBA00022475"/>
    </source>
</evidence>
<organism evidence="7 8">
    <name type="scientific">Azospirillum doebereinerae</name>
    <dbReference type="NCBI Taxonomy" id="92933"/>
    <lineage>
        <taxon>Bacteria</taxon>
        <taxon>Pseudomonadati</taxon>
        <taxon>Pseudomonadota</taxon>
        <taxon>Alphaproteobacteria</taxon>
        <taxon>Rhodospirillales</taxon>
        <taxon>Azospirillaceae</taxon>
        <taxon>Azospirillum</taxon>
    </lineage>
</organism>
<comment type="subcellular location">
    <subcellularLocation>
        <location evidence="1">Cell membrane</location>
        <topology evidence="1">Multi-pass membrane protein</topology>
    </subcellularLocation>
</comment>
<evidence type="ECO:0000256" key="4">
    <source>
        <dbReference type="ARBA" id="ARBA00022989"/>
    </source>
</evidence>
<dbReference type="GO" id="GO:0005886">
    <property type="term" value="C:plasma membrane"/>
    <property type="evidence" value="ECO:0007669"/>
    <property type="project" value="UniProtKB-SubCell"/>
</dbReference>
<reference evidence="7 8" key="1">
    <citation type="submission" date="2018-12" db="EMBL/GenBank/DDBJ databases">
        <authorList>
            <person name="Yang Y."/>
        </authorList>
    </citation>
    <scope>NUCLEOTIDE SEQUENCE [LARGE SCALE GENOMIC DNA]</scope>
    <source>
        <strain evidence="7 8">GSF71</strain>
    </source>
</reference>
<dbReference type="RefSeq" id="WP_126999638.1">
    <property type="nucleotide sequence ID" value="NZ_CP173192.1"/>
</dbReference>
<proteinExistence type="predicted"/>
<evidence type="ECO:0000256" key="5">
    <source>
        <dbReference type="ARBA" id="ARBA00023136"/>
    </source>
</evidence>
<dbReference type="AlphaFoldDB" id="A0A3S0WYC8"/>
<accession>A0A3S0WYC8</accession>
<dbReference type="PANTHER" id="PTHR30086:SF20">
    <property type="entry name" value="ARGININE EXPORTER PROTEIN ARGO-RELATED"/>
    <property type="match status" value="1"/>
</dbReference>
<feature type="transmembrane region" description="Helical" evidence="6">
    <location>
        <begin position="148"/>
        <end position="168"/>
    </location>
</feature>
<name>A0A3S0WYC8_9PROT</name>
<dbReference type="OrthoDB" id="5638726at2"/>
<dbReference type="Pfam" id="PF01810">
    <property type="entry name" value="LysE"/>
    <property type="match status" value="1"/>
</dbReference>
<dbReference type="GO" id="GO:0015171">
    <property type="term" value="F:amino acid transmembrane transporter activity"/>
    <property type="evidence" value="ECO:0007669"/>
    <property type="project" value="TreeGrafter"/>
</dbReference>
<protein>
    <submittedName>
        <fullName evidence="7">Amino acid transporter</fullName>
    </submittedName>
</protein>
<comment type="caution">
    <text evidence="7">The sequence shown here is derived from an EMBL/GenBank/DDBJ whole genome shotgun (WGS) entry which is preliminary data.</text>
</comment>
<sequence>MSSLFWIAVQGFSLGGGLIIAIGAQNAFILRQGLVRRHVLPLVLFCALSDAALIAAGSAGFGSLVASSPLLLRGAAFGGAVFLGIYGLRAFRSAFKPQSLSAEGAANLPLGRALATVAAFTFLNPHVYLDTVVLVGGIAGRYAVDERVWFAGGAMTASFAWFLSLGYGARLLAPLFAKPVAWRVLDTLIGVVMTALAISLLLSGLGDL</sequence>